<evidence type="ECO:0000313" key="8">
    <source>
        <dbReference type="EMBL" id="TDQ76364.1"/>
    </source>
</evidence>
<dbReference type="InterPro" id="IPR050553">
    <property type="entry name" value="Thioredoxin_ResA/DsbE_sf"/>
</dbReference>
<evidence type="ECO:0000256" key="5">
    <source>
        <dbReference type="SAM" id="MobiDB-lite"/>
    </source>
</evidence>
<organism evidence="8 9">
    <name type="scientific">Sphingobacterium yanglingense</name>
    <dbReference type="NCBI Taxonomy" id="1437280"/>
    <lineage>
        <taxon>Bacteria</taxon>
        <taxon>Pseudomonadati</taxon>
        <taxon>Bacteroidota</taxon>
        <taxon>Sphingobacteriia</taxon>
        <taxon>Sphingobacteriales</taxon>
        <taxon>Sphingobacteriaceae</taxon>
        <taxon>Sphingobacterium</taxon>
    </lineage>
</organism>
<keyword evidence="6" id="KW-0732">Signal</keyword>
<dbReference type="InterPro" id="IPR017937">
    <property type="entry name" value="Thioredoxin_CS"/>
</dbReference>
<feature type="chain" id="PRO_5020903844" evidence="6">
    <location>
        <begin position="20"/>
        <end position="452"/>
    </location>
</feature>
<gene>
    <name evidence="8" type="ORF">CLV99_2951</name>
</gene>
<keyword evidence="2" id="KW-0201">Cytochrome c-type biogenesis</keyword>
<keyword evidence="3" id="KW-1015">Disulfide bond</keyword>
<dbReference type="PROSITE" id="PS00194">
    <property type="entry name" value="THIOREDOXIN_1"/>
    <property type="match status" value="1"/>
</dbReference>
<dbReference type="InterPro" id="IPR013740">
    <property type="entry name" value="Redoxin"/>
</dbReference>
<dbReference type="SUPFAM" id="SSF52833">
    <property type="entry name" value="Thioredoxin-like"/>
    <property type="match status" value="1"/>
</dbReference>
<feature type="region of interest" description="Disordered" evidence="5">
    <location>
        <begin position="431"/>
        <end position="452"/>
    </location>
</feature>
<keyword evidence="4" id="KW-0676">Redox-active center</keyword>
<feature type="signal peptide" evidence="6">
    <location>
        <begin position="1"/>
        <end position="19"/>
    </location>
</feature>
<name>A0A4V3DDG0_9SPHI</name>
<evidence type="ECO:0000259" key="7">
    <source>
        <dbReference type="PROSITE" id="PS51352"/>
    </source>
</evidence>
<comment type="subcellular location">
    <subcellularLocation>
        <location evidence="1">Cell envelope</location>
    </subcellularLocation>
</comment>
<dbReference type="InterPro" id="IPR013766">
    <property type="entry name" value="Thioredoxin_domain"/>
</dbReference>
<dbReference type="PROSITE" id="PS51257">
    <property type="entry name" value="PROKAR_LIPOPROTEIN"/>
    <property type="match status" value="1"/>
</dbReference>
<sequence length="452" mass="51009">MKKVILTFLSVITGSCLMAQMSSVQGVVEPGSVRYNTIELMRIEHGAPVSIAKTEVAPDGSYGFLFTPTYEGFYAVGAPSLMDGQFDFYIKKGEQVGLNINGVESQLTGQLSEENRQLQQWHALTKDIKAKSIYFNKTRSTYVDFFPALETADKIVLDFQKQVDTKNPAFNSLMKDYARISMDLYALNFLSTPRTAHPDASVQRPAIYSTIVAKDKFVSNNIMKYLYGDRLVGMYAGYIARQLDIKDDVQLLTYFSTNEQKAAYLIKSRLPMIKSYDQFVEFSTKYAQYFELPTQRVLLEDLGAKLYKSKEGGEASDFTYPDVNGKQVSLSDFKGKVVLVDVWATWCGPCKAEFPALRKLHEEMHGTDVVIISVSVDEAKNRDKWLQMIADEKLGGIQLFAGSWDTKISKDYKIKGIPRFMVFNKQGKVVTDDAPRPSDPSLKKMLETELKK</sequence>
<dbReference type="InterPro" id="IPR036249">
    <property type="entry name" value="Thioredoxin-like_sf"/>
</dbReference>
<dbReference type="Gene3D" id="3.40.30.10">
    <property type="entry name" value="Glutaredoxin"/>
    <property type="match status" value="1"/>
</dbReference>
<dbReference type="PROSITE" id="PS51352">
    <property type="entry name" value="THIOREDOXIN_2"/>
    <property type="match status" value="1"/>
</dbReference>
<dbReference type="GO" id="GO:0030313">
    <property type="term" value="C:cell envelope"/>
    <property type="evidence" value="ECO:0007669"/>
    <property type="project" value="UniProtKB-SubCell"/>
</dbReference>
<dbReference type="PANTHER" id="PTHR42852:SF6">
    <property type="entry name" value="THIOL:DISULFIDE INTERCHANGE PROTEIN DSBE"/>
    <property type="match status" value="1"/>
</dbReference>
<evidence type="ECO:0000256" key="6">
    <source>
        <dbReference type="SAM" id="SignalP"/>
    </source>
</evidence>
<dbReference type="GO" id="GO:0017004">
    <property type="term" value="P:cytochrome complex assembly"/>
    <property type="evidence" value="ECO:0007669"/>
    <property type="project" value="UniProtKB-KW"/>
</dbReference>
<evidence type="ECO:0000256" key="4">
    <source>
        <dbReference type="ARBA" id="ARBA00023284"/>
    </source>
</evidence>
<feature type="domain" description="Thioredoxin" evidence="7">
    <location>
        <begin position="309"/>
        <end position="452"/>
    </location>
</feature>
<evidence type="ECO:0000313" key="9">
    <source>
        <dbReference type="Proteomes" id="UP000295292"/>
    </source>
</evidence>
<evidence type="ECO:0000256" key="2">
    <source>
        <dbReference type="ARBA" id="ARBA00022748"/>
    </source>
</evidence>
<evidence type="ECO:0000256" key="1">
    <source>
        <dbReference type="ARBA" id="ARBA00004196"/>
    </source>
</evidence>
<dbReference type="OrthoDB" id="1095575at2"/>
<dbReference type="CDD" id="cd02966">
    <property type="entry name" value="TlpA_like_family"/>
    <property type="match status" value="1"/>
</dbReference>
<accession>A0A4V3DDG0</accession>
<proteinExistence type="predicted"/>
<dbReference type="RefSeq" id="WP_133585189.1">
    <property type="nucleotide sequence ID" value="NZ_SNYV01000015.1"/>
</dbReference>
<dbReference type="GO" id="GO:0016491">
    <property type="term" value="F:oxidoreductase activity"/>
    <property type="evidence" value="ECO:0007669"/>
    <property type="project" value="InterPro"/>
</dbReference>
<dbReference type="Proteomes" id="UP000295292">
    <property type="component" value="Unassembled WGS sequence"/>
</dbReference>
<reference evidence="8 9" key="1">
    <citation type="submission" date="2019-03" db="EMBL/GenBank/DDBJ databases">
        <title>Genomic Encyclopedia of Archaeal and Bacterial Type Strains, Phase II (KMG-II): from individual species to whole genera.</title>
        <authorList>
            <person name="Goeker M."/>
        </authorList>
    </citation>
    <scope>NUCLEOTIDE SEQUENCE [LARGE SCALE GENOMIC DNA]</scope>
    <source>
        <strain evidence="8 9">DSM 28353</strain>
    </source>
</reference>
<dbReference type="Pfam" id="PF08534">
    <property type="entry name" value="Redoxin"/>
    <property type="match status" value="1"/>
</dbReference>
<keyword evidence="9" id="KW-1185">Reference proteome</keyword>
<protein>
    <submittedName>
        <fullName evidence="8">Peroxiredoxin</fullName>
    </submittedName>
</protein>
<dbReference type="PANTHER" id="PTHR42852">
    <property type="entry name" value="THIOL:DISULFIDE INTERCHANGE PROTEIN DSBE"/>
    <property type="match status" value="1"/>
</dbReference>
<evidence type="ECO:0000256" key="3">
    <source>
        <dbReference type="ARBA" id="ARBA00023157"/>
    </source>
</evidence>
<comment type="caution">
    <text evidence="8">The sequence shown here is derived from an EMBL/GenBank/DDBJ whole genome shotgun (WGS) entry which is preliminary data.</text>
</comment>
<dbReference type="EMBL" id="SNYV01000015">
    <property type="protein sequence ID" value="TDQ76364.1"/>
    <property type="molecule type" value="Genomic_DNA"/>
</dbReference>
<dbReference type="AlphaFoldDB" id="A0A4V3DDG0"/>